<dbReference type="SUPFAM" id="SSF53955">
    <property type="entry name" value="Lysozyme-like"/>
    <property type="match status" value="1"/>
</dbReference>
<keyword evidence="1" id="KW-0732">Signal</keyword>
<dbReference type="Gene3D" id="1.10.530.10">
    <property type="match status" value="1"/>
</dbReference>
<protein>
    <recommendedName>
        <fullName evidence="2">Transglycosylase SLT domain-containing protein</fullName>
    </recommendedName>
</protein>
<gene>
    <name evidence="3" type="ORF">D8I35_18615</name>
</gene>
<feature type="chain" id="PRO_5018300234" description="Transglycosylase SLT domain-containing protein" evidence="1">
    <location>
        <begin position="20"/>
        <end position="198"/>
    </location>
</feature>
<dbReference type="Pfam" id="PF19489">
    <property type="entry name" value="SLT_4"/>
    <property type="match status" value="1"/>
</dbReference>
<evidence type="ECO:0000259" key="2">
    <source>
        <dbReference type="Pfam" id="PF19489"/>
    </source>
</evidence>
<evidence type="ECO:0000313" key="3">
    <source>
        <dbReference type="EMBL" id="RMX02234.1"/>
    </source>
</evidence>
<accession>A0A3M6QGK3</accession>
<evidence type="ECO:0000256" key="1">
    <source>
        <dbReference type="SAM" id="SignalP"/>
    </source>
</evidence>
<dbReference type="CDD" id="cd00442">
    <property type="entry name" value="Lyz-like"/>
    <property type="match status" value="1"/>
</dbReference>
<keyword evidence="4" id="KW-1185">Reference proteome</keyword>
<sequence>MTWLGLLLAACWLAGCTTAPPRNPDDLCSIFDEKPAWHTAALKVQREWGAPVHVPMAIMYQESSFRADAKPPKRYILGLIPWGRVSSAYGYSQALDETWAQYKQETGKSFVSRDSFADSLDFIGWYMAKSRQINGVSLWDGYGQYLNYHEGWTGYQRRSYTAKNWLPPVAQKVQARSQRYASQYEGCSQRLTRRRWLW</sequence>
<reference evidence="3 4" key="1">
    <citation type="submission" date="2018-10" db="EMBL/GenBank/DDBJ databases">
        <title>Draft genome of Cortibacter populi DSM10536.</title>
        <authorList>
            <person name="Bernier A.-M."/>
            <person name="Bernard K."/>
        </authorList>
    </citation>
    <scope>NUCLEOTIDE SEQUENCE [LARGE SCALE GENOMIC DNA]</scope>
    <source>
        <strain evidence="3 4">DSM 105136</strain>
    </source>
</reference>
<feature type="signal peptide" evidence="1">
    <location>
        <begin position="1"/>
        <end position="19"/>
    </location>
</feature>
<comment type="caution">
    <text evidence="3">The sequence shown here is derived from an EMBL/GenBank/DDBJ whole genome shotgun (WGS) entry which is preliminary data.</text>
</comment>
<evidence type="ECO:0000313" key="4">
    <source>
        <dbReference type="Proteomes" id="UP000278006"/>
    </source>
</evidence>
<proteinExistence type="predicted"/>
<organism evidence="3 4">
    <name type="scientific">Corticibacter populi</name>
    <dbReference type="NCBI Taxonomy" id="1550736"/>
    <lineage>
        <taxon>Bacteria</taxon>
        <taxon>Pseudomonadati</taxon>
        <taxon>Pseudomonadota</taxon>
        <taxon>Betaproteobacteria</taxon>
        <taxon>Burkholderiales</taxon>
        <taxon>Comamonadaceae</taxon>
        <taxon>Corticibacter</taxon>
    </lineage>
</organism>
<dbReference type="AlphaFoldDB" id="A0A3M6QGK3"/>
<dbReference type="OrthoDB" id="9789144at2"/>
<dbReference type="InterPro" id="IPR023346">
    <property type="entry name" value="Lysozyme-like_dom_sf"/>
</dbReference>
<dbReference type="InterPro" id="IPR045795">
    <property type="entry name" value="SLT_4"/>
</dbReference>
<dbReference type="EMBL" id="RDQO01000009">
    <property type="protein sequence ID" value="RMX02234.1"/>
    <property type="molecule type" value="Genomic_DNA"/>
</dbReference>
<dbReference type="Proteomes" id="UP000278006">
    <property type="component" value="Unassembled WGS sequence"/>
</dbReference>
<name>A0A3M6QGK3_9BURK</name>
<feature type="domain" description="Transglycosylase SLT" evidence="2">
    <location>
        <begin position="6"/>
        <end position="187"/>
    </location>
</feature>